<evidence type="ECO:0000313" key="2">
    <source>
        <dbReference type="Proteomes" id="UP000184509"/>
    </source>
</evidence>
<keyword evidence="2" id="KW-1185">Reference proteome</keyword>
<dbReference type="EMBL" id="FQTV01000012">
    <property type="protein sequence ID" value="SHF68123.1"/>
    <property type="molecule type" value="Genomic_DNA"/>
</dbReference>
<gene>
    <name evidence="1" type="ORF">SAMN05444405_11212</name>
</gene>
<dbReference type="AlphaFoldDB" id="A0A1M5DMB9"/>
<dbReference type="Proteomes" id="UP000184509">
    <property type="component" value="Unassembled WGS sequence"/>
</dbReference>
<organism evidence="1 2">
    <name type="scientific">Bacteroides luti</name>
    <dbReference type="NCBI Taxonomy" id="1297750"/>
    <lineage>
        <taxon>Bacteria</taxon>
        <taxon>Pseudomonadati</taxon>
        <taxon>Bacteroidota</taxon>
        <taxon>Bacteroidia</taxon>
        <taxon>Bacteroidales</taxon>
        <taxon>Bacteroidaceae</taxon>
        <taxon>Bacteroides</taxon>
    </lineage>
</organism>
<accession>A0A1M5DMB9</accession>
<reference evidence="1 2" key="1">
    <citation type="submission" date="2016-11" db="EMBL/GenBank/DDBJ databases">
        <authorList>
            <person name="Jaros S."/>
            <person name="Januszkiewicz K."/>
            <person name="Wedrychowicz H."/>
        </authorList>
    </citation>
    <scope>NUCLEOTIDE SEQUENCE [LARGE SCALE GENOMIC DNA]</scope>
    <source>
        <strain evidence="1 2">DSM 26991</strain>
    </source>
</reference>
<dbReference type="Pfam" id="PF14053">
    <property type="entry name" value="DUF4248"/>
    <property type="match status" value="1"/>
</dbReference>
<evidence type="ECO:0000313" key="1">
    <source>
        <dbReference type="EMBL" id="SHF68123.1"/>
    </source>
</evidence>
<protein>
    <recommendedName>
        <fullName evidence="3">DUF4248 domain-containing protein</fullName>
    </recommendedName>
</protein>
<dbReference type="InterPro" id="IPR025342">
    <property type="entry name" value="DUF4248"/>
</dbReference>
<proteinExistence type="predicted"/>
<sequence length="76" mass="8662">MIKTAEEFKIRAYTKVELACLYNPYMTIPGALRTLARWIAGNSGLTAELSALDYNHRNRIYTPRQVKAIVDYLGEP</sequence>
<name>A0A1M5DMB9_9BACE</name>
<evidence type="ECO:0008006" key="3">
    <source>
        <dbReference type="Google" id="ProtNLM"/>
    </source>
</evidence>
<dbReference type="RefSeq" id="WP_073402714.1">
    <property type="nucleotide sequence ID" value="NZ_FQTV01000012.1"/>
</dbReference>
<dbReference type="OrthoDB" id="1029664at2"/>